<dbReference type="STRING" id="32473.ENSXCOP00000006214"/>
<proteinExistence type="predicted"/>
<dbReference type="GO" id="GO:1990498">
    <property type="term" value="C:mitotic spindle microtubule"/>
    <property type="evidence" value="ECO:0007669"/>
    <property type="project" value="TreeGrafter"/>
</dbReference>
<evidence type="ECO:0000313" key="1">
    <source>
        <dbReference type="Ensembl" id="ENSXCOP00000006214.1"/>
    </source>
</evidence>
<dbReference type="PRINTS" id="PR02088">
    <property type="entry name" value="HAUSAUGMINL2"/>
</dbReference>
<keyword evidence="2" id="KW-1185">Reference proteome</keyword>
<dbReference type="InterPro" id="IPR026242">
    <property type="entry name" value="HAUS2_metazoa"/>
</dbReference>
<dbReference type="GeneTree" id="ENSGT00940000177904"/>
<dbReference type="Proteomes" id="UP000261380">
    <property type="component" value="Unplaced"/>
</dbReference>
<dbReference type="GO" id="GO:0007098">
    <property type="term" value="P:centrosome cycle"/>
    <property type="evidence" value="ECO:0007669"/>
    <property type="project" value="InterPro"/>
</dbReference>
<dbReference type="Ensembl" id="ENSXCOT00000006286.1">
    <property type="protein sequence ID" value="ENSXCOP00000006214.1"/>
    <property type="gene ID" value="ENSXCOG00000004807.1"/>
</dbReference>
<dbReference type="GO" id="GO:0051225">
    <property type="term" value="P:spindle assembly"/>
    <property type="evidence" value="ECO:0007669"/>
    <property type="project" value="InterPro"/>
</dbReference>
<reference evidence="1" key="2">
    <citation type="submission" date="2025-09" db="UniProtKB">
        <authorList>
            <consortium name="Ensembl"/>
        </authorList>
    </citation>
    <scope>IDENTIFICATION</scope>
</reference>
<organism evidence="1 2">
    <name type="scientific">Xiphophorus couchianus</name>
    <name type="common">Monterrey platyfish</name>
    <dbReference type="NCBI Taxonomy" id="32473"/>
    <lineage>
        <taxon>Eukaryota</taxon>
        <taxon>Metazoa</taxon>
        <taxon>Chordata</taxon>
        <taxon>Craniata</taxon>
        <taxon>Vertebrata</taxon>
        <taxon>Euteleostomi</taxon>
        <taxon>Actinopterygii</taxon>
        <taxon>Neopterygii</taxon>
        <taxon>Teleostei</taxon>
        <taxon>Neoteleostei</taxon>
        <taxon>Acanthomorphata</taxon>
        <taxon>Ovalentaria</taxon>
        <taxon>Atherinomorphae</taxon>
        <taxon>Cyprinodontiformes</taxon>
        <taxon>Poeciliidae</taxon>
        <taxon>Poeciliinae</taxon>
        <taxon>Xiphophorus</taxon>
    </lineage>
</organism>
<accession>A0A3B5LEC5</accession>
<protein>
    <recommendedName>
        <fullName evidence="3">HAUS augmin-like complex, subunit 2</fullName>
    </recommendedName>
</protein>
<dbReference type="Pfam" id="PF15003">
    <property type="entry name" value="HAUS2"/>
    <property type="match status" value="1"/>
</dbReference>
<dbReference type="GO" id="GO:0007020">
    <property type="term" value="P:microtubule nucleation"/>
    <property type="evidence" value="ECO:0007669"/>
    <property type="project" value="TreeGrafter"/>
</dbReference>
<reference evidence="1" key="1">
    <citation type="submission" date="2025-08" db="UniProtKB">
        <authorList>
            <consortium name="Ensembl"/>
        </authorList>
    </citation>
    <scope>IDENTIFICATION</scope>
</reference>
<dbReference type="PANTHER" id="PTHR16039">
    <property type="entry name" value="HAUS AUGMIN-LIKE COMPLEX SUBUNIT 2"/>
    <property type="match status" value="1"/>
</dbReference>
<evidence type="ECO:0008006" key="3">
    <source>
        <dbReference type="Google" id="ProtNLM"/>
    </source>
</evidence>
<dbReference type="GO" id="GO:0005813">
    <property type="term" value="C:centrosome"/>
    <property type="evidence" value="ECO:0007669"/>
    <property type="project" value="TreeGrafter"/>
</dbReference>
<name>A0A3B5LEC5_9TELE</name>
<dbReference type="PANTHER" id="PTHR16039:SF1">
    <property type="entry name" value="HAUS AUGMIN-LIKE COMPLEX SUBUNIT 2"/>
    <property type="match status" value="1"/>
</dbReference>
<dbReference type="AlphaFoldDB" id="A0A3B5LEC5"/>
<dbReference type="InterPro" id="IPR028346">
    <property type="entry name" value="HAUS2"/>
</dbReference>
<evidence type="ECO:0000313" key="2">
    <source>
        <dbReference type="Proteomes" id="UP000261380"/>
    </source>
</evidence>
<dbReference type="GO" id="GO:0070652">
    <property type="term" value="C:HAUS complex"/>
    <property type="evidence" value="ECO:0007669"/>
    <property type="project" value="InterPro"/>
</dbReference>
<sequence>MNPLSLWDLSPFSVTPAASLLSRCVSVGAASQDEIDSAFSEPSPVFSARLHEAEELMRKQKRLDEVRLAVIPLTISADEPPRLLLSPSGQKNEKLQLLGNHLQGVLREHKVLRQRLMRPLARTNLPVLAHLHASVVDSIRLMMDFIGCLEEKLRSTHNRTTRTDSLALLVSSVTDLEPQTVTRYSFAGCQC</sequence>